<evidence type="ECO:0000313" key="1">
    <source>
        <dbReference type="EMBL" id="CAD8080917.1"/>
    </source>
</evidence>
<protein>
    <submittedName>
        <fullName evidence="1">Uncharacterized protein</fullName>
    </submittedName>
</protein>
<reference evidence="1" key="1">
    <citation type="submission" date="2021-01" db="EMBL/GenBank/DDBJ databases">
        <authorList>
            <consortium name="Genoscope - CEA"/>
            <person name="William W."/>
        </authorList>
    </citation>
    <scope>NUCLEOTIDE SEQUENCE</scope>
</reference>
<dbReference type="EMBL" id="CAJJDN010000041">
    <property type="protein sequence ID" value="CAD8080917.1"/>
    <property type="molecule type" value="Genomic_DNA"/>
</dbReference>
<evidence type="ECO:0000313" key="2">
    <source>
        <dbReference type="Proteomes" id="UP000692954"/>
    </source>
</evidence>
<organism evidence="1 2">
    <name type="scientific">Paramecium sonneborni</name>
    <dbReference type="NCBI Taxonomy" id="65129"/>
    <lineage>
        <taxon>Eukaryota</taxon>
        <taxon>Sar</taxon>
        <taxon>Alveolata</taxon>
        <taxon>Ciliophora</taxon>
        <taxon>Intramacronucleata</taxon>
        <taxon>Oligohymenophorea</taxon>
        <taxon>Peniculida</taxon>
        <taxon>Parameciidae</taxon>
        <taxon>Paramecium</taxon>
    </lineage>
</organism>
<comment type="caution">
    <text evidence="1">The sequence shown here is derived from an EMBL/GenBank/DDBJ whole genome shotgun (WGS) entry which is preliminary data.</text>
</comment>
<accession>A0A8S1MJM4</accession>
<dbReference type="Proteomes" id="UP000692954">
    <property type="component" value="Unassembled WGS sequence"/>
</dbReference>
<keyword evidence="2" id="KW-1185">Reference proteome</keyword>
<gene>
    <name evidence="1" type="ORF">PSON_ATCC_30995.1.T0410119</name>
</gene>
<name>A0A8S1MJM4_9CILI</name>
<sequence>MIKRAFFGISLKNKQKFTFKEQIGLLCYKFTQIILDGKGEAKVYGLSGNQKILIASLNQKQNSSKCQLIMDENNFSNLICIGDESIQVYVLGYKLENKNQKIKNNNQNEILAYTDEFKALQPLEDKELDQDEIELLSKKEQKEYKNKQKQKQLNQKY</sequence>
<dbReference type="AlphaFoldDB" id="A0A8S1MJM4"/>
<proteinExistence type="predicted"/>